<evidence type="ECO:0000313" key="3">
    <source>
        <dbReference type="EMBL" id="SBT02604.1"/>
    </source>
</evidence>
<dbReference type="VEuPathDB" id="PlasmoDB:PocGH01_00021700"/>
<evidence type="ECO:0000313" key="5">
    <source>
        <dbReference type="Proteomes" id="UP000078560"/>
    </source>
</evidence>
<proteinExistence type="predicted"/>
<dbReference type="InterPro" id="IPR008780">
    <property type="entry name" value="Plasmodium_Vir"/>
</dbReference>
<dbReference type="Proteomes" id="UP000078560">
    <property type="component" value="Unassembled WGS sequence"/>
</dbReference>
<accession>A0A1A8XD16</accession>
<evidence type="ECO:0000313" key="4">
    <source>
        <dbReference type="Proteomes" id="UP000078546"/>
    </source>
</evidence>
<sequence>MADVEDETLHLTARINYSTLDKGFNYKDEDRKCNELQRDLENRDGVKDFCIKLTGNLKNYDRLNIYGPFDNDTCTVLNFWMYNNFFNKITKDDDTQKIITFYSKLYKYWESAISREKCDIHTYLNVKANFNDLKKLYDYATNYESLKLYMAGKNNVCTENFKQYIDGMHELIKNAQSKCDSESHDYCFLLNYIKKKYTIQTLLELRCVIQGANTKAHVSQDQGTYATFTSSRSRSRNIAVVAFPILGTVFTFLMLYKYTALGSWLRSQLQKRNIIKHNQDDEEDELLSDIYDGTYTNYERGTQNIGYHPAQNYR</sequence>
<dbReference type="EMBL" id="FLQV01003560">
    <property type="protein sequence ID" value="SBT02604.1"/>
    <property type="molecule type" value="Genomic_DNA"/>
</dbReference>
<name>A0A1A8XD16_PLAOA</name>
<gene>
    <name evidence="3" type="ORF">POVCU1_078750</name>
    <name evidence="2" type="ORF">POVCU2_0086930</name>
</gene>
<protein>
    <submittedName>
        <fullName evidence="3">PIR Superfamily Protein</fullName>
    </submittedName>
</protein>
<keyword evidence="1" id="KW-1133">Transmembrane helix</keyword>
<dbReference type="Proteomes" id="UP000078546">
    <property type="component" value="Unassembled WGS sequence"/>
</dbReference>
<keyword evidence="1" id="KW-0472">Membrane</keyword>
<dbReference type="AlphaFoldDB" id="A0A1A8XD16"/>
<feature type="transmembrane region" description="Helical" evidence="1">
    <location>
        <begin position="238"/>
        <end position="256"/>
    </location>
</feature>
<reference evidence="3" key="2">
    <citation type="submission" date="2016-05" db="EMBL/GenBank/DDBJ databases">
        <authorList>
            <person name="Lavstsen T."/>
            <person name="Jespersen J.S."/>
        </authorList>
    </citation>
    <scope>NUCLEOTIDE SEQUENCE [LARGE SCALE GENOMIC DNA]</scope>
</reference>
<evidence type="ECO:0000313" key="2">
    <source>
        <dbReference type="EMBL" id="SBS94251.1"/>
    </source>
</evidence>
<reference evidence="4 5" key="1">
    <citation type="submission" date="2016-05" db="EMBL/GenBank/DDBJ databases">
        <authorList>
            <person name="Naeem Raeece"/>
        </authorList>
    </citation>
    <scope>NUCLEOTIDE SEQUENCE [LARGE SCALE GENOMIC DNA]</scope>
</reference>
<organism evidence="3 4">
    <name type="scientific">Plasmodium ovale curtisi</name>
    <dbReference type="NCBI Taxonomy" id="864141"/>
    <lineage>
        <taxon>Eukaryota</taxon>
        <taxon>Sar</taxon>
        <taxon>Alveolata</taxon>
        <taxon>Apicomplexa</taxon>
        <taxon>Aconoidasida</taxon>
        <taxon>Haemosporida</taxon>
        <taxon>Plasmodiidae</taxon>
        <taxon>Plasmodium</taxon>
        <taxon>Plasmodium (Plasmodium)</taxon>
    </lineage>
</organism>
<keyword evidence="1" id="KW-0812">Transmembrane</keyword>
<dbReference type="EMBL" id="FLQU01001729">
    <property type="protein sequence ID" value="SBS94251.1"/>
    <property type="molecule type" value="Genomic_DNA"/>
</dbReference>
<evidence type="ECO:0000256" key="1">
    <source>
        <dbReference type="SAM" id="Phobius"/>
    </source>
</evidence>
<dbReference type="Pfam" id="PF05795">
    <property type="entry name" value="Plasmodium_Vir"/>
    <property type="match status" value="2"/>
</dbReference>